<comment type="caution">
    <text evidence="3">The sequence shown here is derived from an EMBL/GenBank/DDBJ whole genome shotgun (WGS) entry which is preliminary data.</text>
</comment>
<evidence type="ECO:0000256" key="1">
    <source>
        <dbReference type="SAM" id="Phobius"/>
    </source>
</evidence>
<evidence type="ECO:0000313" key="3">
    <source>
        <dbReference type="EMBL" id="MCG2577592.1"/>
    </source>
</evidence>
<dbReference type="Proteomes" id="UP001165384">
    <property type="component" value="Unassembled WGS sequence"/>
</dbReference>
<feature type="signal peptide" evidence="2">
    <location>
        <begin position="1"/>
        <end position="32"/>
    </location>
</feature>
<keyword evidence="4" id="KW-1185">Reference proteome</keyword>
<proteinExistence type="predicted"/>
<sequence length="77" mass="7719">MRKMYETLLKKKKQAKAAAVAGLSAIGAQAHAALSTTEVQTALTGAQTTGESVGGMVIAVVAGLVVVGVIIALVKKV</sequence>
<protein>
    <submittedName>
        <fullName evidence="3">Major capsid protein</fullName>
    </submittedName>
</protein>
<keyword evidence="1" id="KW-0812">Transmembrane</keyword>
<keyword evidence="2" id="KW-0732">Signal</keyword>
<feature type="transmembrane region" description="Helical" evidence="1">
    <location>
        <begin position="56"/>
        <end position="74"/>
    </location>
</feature>
<keyword evidence="1" id="KW-1133">Transmembrane helix</keyword>
<keyword evidence="1" id="KW-0472">Membrane</keyword>
<gene>
    <name evidence="3" type="ORF">LZ012_11370</name>
</gene>
<evidence type="ECO:0000313" key="4">
    <source>
        <dbReference type="Proteomes" id="UP001165384"/>
    </source>
</evidence>
<name>A0ABS9K351_9RHOO</name>
<dbReference type="RefSeq" id="WP_275710856.1">
    <property type="nucleotide sequence ID" value="NZ_JAKLTN010000002.1"/>
</dbReference>
<dbReference type="InterPro" id="IPR008020">
    <property type="entry name" value="G8P"/>
</dbReference>
<accession>A0ABS9K351</accession>
<feature type="chain" id="PRO_5046662128" evidence="2">
    <location>
        <begin position="33"/>
        <end position="77"/>
    </location>
</feature>
<organism evidence="3 4">
    <name type="scientific">Dechloromonas hankyongensis</name>
    <dbReference type="NCBI Taxonomy" id="2908002"/>
    <lineage>
        <taxon>Bacteria</taxon>
        <taxon>Pseudomonadati</taxon>
        <taxon>Pseudomonadota</taxon>
        <taxon>Betaproteobacteria</taxon>
        <taxon>Rhodocyclales</taxon>
        <taxon>Azonexaceae</taxon>
        <taxon>Dechloromonas</taxon>
    </lineage>
</organism>
<dbReference type="EMBL" id="JAKLTN010000002">
    <property type="protein sequence ID" value="MCG2577592.1"/>
    <property type="molecule type" value="Genomic_DNA"/>
</dbReference>
<reference evidence="3" key="1">
    <citation type="submission" date="2022-01" db="EMBL/GenBank/DDBJ databases">
        <authorList>
            <person name="Jo J.-H."/>
            <person name="Im W.-T."/>
        </authorList>
    </citation>
    <scope>NUCLEOTIDE SEQUENCE</scope>
    <source>
        <strain evidence="3">XY25</strain>
    </source>
</reference>
<dbReference type="Pfam" id="PF05356">
    <property type="entry name" value="Phage_Coat_B"/>
    <property type="match status" value="1"/>
</dbReference>
<dbReference type="Gene3D" id="1.20.5.230">
    <property type="match status" value="1"/>
</dbReference>
<evidence type="ECO:0000256" key="2">
    <source>
        <dbReference type="SAM" id="SignalP"/>
    </source>
</evidence>